<keyword evidence="3" id="KW-1185">Reference proteome</keyword>
<keyword evidence="1" id="KW-1133">Transmembrane helix</keyword>
<proteinExistence type="predicted"/>
<keyword evidence="1" id="KW-0472">Membrane</keyword>
<dbReference type="OrthoDB" id="2341611at2759"/>
<organism evidence="2 3">
    <name type="scientific">Glomus cerebriforme</name>
    <dbReference type="NCBI Taxonomy" id="658196"/>
    <lineage>
        <taxon>Eukaryota</taxon>
        <taxon>Fungi</taxon>
        <taxon>Fungi incertae sedis</taxon>
        <taxon>Mucoromycota</taxon>
        <taxon>Glomeromycotina</taxon>
        <taxon>Glomeromycetes</taxon>
        <taxon>Glomerales</taxon>
        <taxon>Glomeraceae</taxon>
        <taxon>Glomus</taxon>
    </lineage>
</organism>
<accession>A0A397SSV7</accession>
<dbReference type="AlphaFoldDB" id="A0A397SSV7"/>
<reference evidence="2 3" key="1">
    <citation type="submission" date="2018-06" db="EMBL/GenBank/DDBJ databases">
        <title>Comparative genomics reveals the genomic features of Rhizophagus irregularis, R. cerebriforme, R. diaphanum and Gigaspora rosea, and their symbiotic lifestyle signature.</title>
        <authorList>
            <person name="Morin E."/>
            <person name="San Clemente H."/>
            <person name="Chen E.C.H."/>
            <person name="De La Providencia I."/>
            <person name="Hainaut M."/>
            <person name="Kuo A."/>
            <person name="Kohler A."/>
            <person name="Murat C."/>
            <person name="Tang N."/>
            <person name="Roy S."/>
            <person name="Loubradou J."/>
            <person name="Henrissat B."/>
            <person name="Grigoriev I.V."/>
            <person name="Corradi N."/>
            <person name="Roux C."/>
            <person name="Martin F.M."/>
        </authorList>
    </citation>
    <scope>NUCLEOTIDE SEQUENCE [LARGE SCALE GENOMIC DNA]</scope>
    <source>
        <strain evidence="2 3">DAOM 227022</strain>
    </source>
</reference>
<sequence>MNSFCNYRSTEPIWFRFFRGFIAIILTTIIIYYSIIQLHKIDKEASTTIKLDNFDNSTLNISMCTRISNEMNIIGLDQKIKYTPYCQSGNLNFDSSWSNSNIIISFNNDTNGNIFSSPNNLLFLSFESYQFNNPTAIFNRTKAKLIMYLLKQLPIQLEPNEIQIGIYSHSNPMIVRSEITQIYDLSDFISNVGGFYGSIAGIFYLLFGMQKHEPWGLVQKYFLSCMPLEKVNKRPEGSSLETRVQILETLLRDYYLDDFYLEKVKNIIINHNKFLARYNEMNGQNNDNPELNTSSV</sequence>
<dbReference type="EMBL" id="QKYT01000298">
    <property type="protein sequence ID" value="RIA87686.1"/>
    <property type="molecule type" value="Genomic_DNA"/>
</dbReference>
<keyword evidence="1" id="KW-0812">Transmembrane</keyword>
<evidence type="ECO:0000256" key="1">
    <source>
        <dbReference type="SAM" id="Phobius"/>
    </source>
</evidence>
<evidence type="ECO:0000313" key="3">
    <source>
        <dbReference type="Proteomes" id="UP000265703"/>
    </source>
</evidence>
<protein>
    <submittedName>
        <fullName evidence="2">Uncharacterized protein</fullName>
    </submittedName>
</protein>
<feature type="transmembrane region" description="Helical" evidence="1">
    <location>
        <begin position="13"/>
        <end position="35"/>
    </location>
</feature>
<dbReference type="Proteomes" id="UP000265703">
    <property type="component" value="Unassembled WGS sequence"/>
</dbReference>
<evidence type="ECO:0000313" key="2">
    <source>
        <dbReference type="EMBL" id="RIA87686.1"/>
    </source>
</evidence>
<gene>
    <name evidence="2" type="ORF">C1645_827473</name>
</gene>
<comment type="caution">
    <text evidence="2">The sequence shown here is derived from an EMBL/GenBank/DDBJ whole genome shotgun (WGS) entry which is preliminary data.</text>
</comment>
<name>A0A397SSV7_9GLOM</name>